<sequence length="193" mass="22159">MDGTMYFVCSDQAQLQHPVSLAGQDLHQYQADQWLHSPVLESTHRNQHTQSLSLSSSSFQPAEIHPQQHHHHYQPAAGFNGPFTSSPLFNRTLTFLQNINIFRYLKVVYKPSEVAMSKLLQNTCSCERTSNFLKKCVFPTQSCAAWMFTKNVQAEHIFERSRFCVQPVVQQTPPQSSAVCFPLDREQFIDQQL</sequence>
<accession>A0ABM1Y8F9</accession>
<dbReference type="EnsemblMetazoa" id="AALFPA23_006754.R8877">
    <property type="protein sequence ID" value="AALFPA23_006754.P8877"/>
    <property type="gene ID" value="AALFPA23_006754"/>
</dbReference>
<evidence type="ECO:0000313" key="1">
    <source>
        <dbReference type="EnsemblMetazoa" id="AALFPA23_006754.P8877"/>
    </source>
</evidence>
<dbReference type="Proteomes" id="UP000069940">
    <property type="component" value="Unassembled WGS sequence"/>
</dbReference>
<evidence type="ECO:0000313" key="2">
    <source>
        <dbReference type="Proteomes" id="UP000069940"/>
    </source>
</evidence>
<dbReference type="RefSeq" id="XP_062704385.1">
    <property type="nucleotide sequence ID" value="XM_062848401.1"/>
</dbReference>
<proteinExistence type="predicted"/>
<dbReference type="GeneID" id="134286736"/>
<keyword evidence="2" id="KW-1185">Reference proteome</keyword>
<reference evidence="2" key="1">
    <citation type="journal article" date="2015" name="Proc. Natl. Acad. Sci. U.S.A.">
        <title>Genome sequence of the Asian Tiger mosquito, Aedes albopictus, reveals insights into its biology, genetics, and evolution.</title>
        <authorList>
            <person name="Chen X.G."/>
            <person name="Jiang X."/>
            <person name="Gu J."/>
            <person name="Xu M."/>
            <person name="Wu Y."/>
            <person name="Deng Y."/>
            <person name="Zhang C."/>
            <person name="Bonizzoni M."/>
            <person name="Dermauw W."/>
            <person name="Vontas J."/>
            <person name="Armbruster P."/>
            <person name="Huang X."/>
            <person name="Yang Y."/>
            <person name="Zhang H."/>
            <person name="He W."/>
            <person name="Peng H."/>
            <person name="Liu Y."/>
            <person name="Wu K."/>
            <person name="Chen J."/>
            <person name="Lirakis M."/>
            <person name="Topalis P."/>
            <person name="Van Leeuwen T."/>
            <person name="Hall A.B."/>
            <person name="Jiang X."/>
            <person name="Thorpe C."/>
            <person name="Mueller R.L."/>
            <person name="Sun C."/>
            <person name="Waterhouse R.M."/>
            <person name="Yan G."/>
            <person name="Tu Z.J."/>
            <person name="Fang X."/>
            <person name="James A.A."/>
        </authorList>
    </citation>
    <scope>NUCLEOTIDE SEQUENCE [LARGE SCALE GENOMIC DNA]</scope>
    <source>
        <strain evidence="2">Foshan</strain>
    </source>
</reference>
<name>A0ABM1Y8F9_AEDAL</name>
<reference evidence="1" key="2">
    <citation type="submission" date="2025-05" db="UniProtKB">
        <authorList>
            <consortium name="EnsemblMetazoa"/>
        </authorList>
    </citation>
    <scope>IDENTIFICATION</scope>
    <source>
        <strain evidence="1">Foshan</strain>
    </source>
</reference>
<protein>
    <submittedName>
        <fullName evidence="1">Uncharacterized protein</fullName>
    </submittedName>
</protein>
<organism evidence="1 2">
    <name type="scientific">Aedes albopictus</name>
    <name type="common">Asian tiger mosquito</name>
    <name type="synonym">Stegomyia albopicta</name>
    <dbReference type="NCBI Taxonomy" id="7160"/>
    <lineage>
        <taxon>Eukaryota</taxon>
        <taxon>Metazoa</taxon>
        <taxon>Ecdysozoa</taxon>
        <taxon>Arthropoda</taxon>
        <taxon>Hexapoda</taxon>
        <taxon>Insecta</taxon>
        <taxon>Pterygota</taxon>
        <taxon>Neoptera</taxon>
        <taxon>Endopterygota</taxon>
        <taxon>Diptera</taxon>
        <taxon>Nematocera</taxon>
        <taxon>Culicoidea</taxon>
        <taxon>Culicidae</taxon>
        <taxon>Culicinae</taxon>
        <taxon>Aedini</taxon>
        <taxon>Aedes</taxon>
        <taxon>Stegomyia</taxon>
    </lineage>
</organism>